<dbReference type="RefSeq" id="WP_086320635.1">
    <property type="nucleotide sequence ID" value="NZ_NASK01000096.1"/>
</dbReference>
<name>A0A242NU20_9GAMM</name>
<dbReference type="Proteomes" id="UP000194968">
    <property type="component" value="Unassembled WGS sequence"/>
</dbReference>
<reference evidence="1 2" key="1">
    <citation type="submission" date="2017-03" db="EMBL/GenBank/DDBJ databases">
        <title>Comparative genomics of honeybee gut symbionts reveal geographically distinct and subgroup specific antibiotic resistance.</title>
        <authorList>
            <person name="Ludvigsen J."/>
            <person name="Porcellato D."/>
            <person name="Labee-Lund T.M."/>
            <person name="Amdam G.V."/>
            <person name="Rudi K."/>
        </authorList>
    </citation>
    <scope>NUCLEOTIDE SEQUENCE [LARGE SCALE GENOMIC DNA]</scope>
    <source>
        <strain evidence="1 2">A-4-12</strain>
    </source>
</reference>
<proteinExistence type="predicted"/>
<evidence type="ECO:0000313" key="2">
    <source>
        <dbReference type="Proteomes" id="UP000194968"/>
    </source>
</evidence>
<sequence>MKKFLWQVEPDWTNGITEILEWKTDILQSYSGAEQRIARRLSPRRTFEFSILINGNERTRFENRLAYVGGNSWYFPIFTDVTYLEKDVDLNATVLPCSTLGRDFVVGNKVLIKSEINNCNQSALLEVAAVNDYSITLVNPIKTRFNAGACIYPVRLAVLTDVPELTRYNDDLLSAQIRFRISEHNAFSNDISYLPVYRHFPVLTTHPDWSESLKGRYERFLIELDNNSSIPTRLDTARLPFFVQEFRWFVTERNEQVELRKLFYYLNGCQKCIWVSSQSTDFNVISVDGRVIDVESVGFNEIGLIPGRKDVVITLCNGDAIYRRIEKVAAISDEIERLLLNDSINVNAADILSVSFLTLCRLDNDSVNWEHVTDADGLANITCSFRGIRDELESI</sequence>
<evidence type="ECO:0000313" key="1">
    <source>
        <dbReference type="EMBL" id="OTQ49347.1"/>
    </source>
</evidence>
<accession>A0A242NU20</accession>
<organism evidence="1 2">
    <name type="scientific">Gilliamella apis</name>
    <dbReference type="NCBI Taxonomy" id="1970738"/>
    <lineage>
        <taxon>Bacteria</taxon>
        <taxon>Pseudomonadati</taxon>
        <taxon>Pseudomonadota</taxon>
        <taxon>Gammaproteobacteria</taxon>
        <taxon>Orbales</taxon>
        <taxon>Orbaceae</taxon>
        <taxon>Gilliamella</taxon>
    </lineage>
</organism>
<protein>
    <submittedName>
        <fullName evidence="1">Uncharacterized protein</fullName>
    </submittedName>
</protein>
<gene>
    <name evidence="1" type="ORF">B6D06_07020</name>
</gene>
<dbReference type="OrthoDB" id="6986040at2"/>
<dbReference type="AlphaFoldDB" id="A0A242NU20"/>
<comment type="caution">
    <text evidence="1">The sequence shown here is derived from an EMBL/GenBank/DDBJ whole genome shotgun (WGS) entry which is preliminary data.</text>
</comment>
<dbReference type="EMBL" id="NASK01000096">
    <property type="protein sequence ID" value="OTQ49347.1"/>
    <property type="molecule type" value="Genomic_DNA"/>
</dbReference>